<accession>A0A8H4A6Y2</accession>
<dbReference type="EMBL" id="WTPW01001369">
    <property type="protein sequence ID" value="KAF0440120.1"/>
    <property type="molecule type" value="Genomic_DNA"/>
</dbReference>
<evidence type="ECO:0000313" key="2">
    <source>
        <dbReference type="Proteomes" id="UP000439903"/>
    </source>
</evidence>
<comment type="caution">
    <text evidence="1">The sequence shown here is derived from an EMBL/GenBank/DDBJ whole genome shotgun (WGS) entry which is preliminary data.</text>
</comment>
<dbReference type="OrthoDB" id="10486119at2759"/>
<sequence length="109" mass="12517">MILSNNQITHPSSNNEIQLIIQASNNNKTQSCNSEIIQSNNSIQSSNSSEIIDLEEQTNEQIFAPPYIGQVFESWESADNYLNDYVWQENFVIIKTRNNRDPPPNQVCR</sequence>
<keyword evidence="2" id="KW-1185">Reference proteome</keyword>
<evidence type="ECO:0000313" key="1">
    <source>
        <dbReference type="EMBL" id="KAF0440120.1"/>
    </source>
</evidence>
<name>A0A8H4A6Y2_GIGMA</name>
<dbReference type="AlphaFoldDB" id="A0A8H4A6Y2"/>
<protein>
    <submittedName>
        <fullName evidence="1">Uncharacterized protein</fullName>
    </submittedName>
</protein>
<reference evidence="1 2" key="1">
    <citation type="journal article" date="2019" name="Environ. Microbiol.">
        <title>At the nexus of three kingdoms: the genome of the mycorrhizal fungus Gigaspora margarita provides insights into plant, endobacterial and fungal interactions.</title>
        <authorList>
            <person name="Venice F."/>
            <person name="Ghignone S."/>
            <person name="Salvioli di Fossalunga A."/>
            <person name="Amselem J."/>
            <person name="Novero M."/>
            <person name="Xianan X."/>
            <person name="Sedzielewska Toro K."/>
            <person name="Morin E."/>
            <person name="Lipzen A."/>
            <person name="Grigoriev I.V."/>
            <person name="Henrissat B."/>
            <person name="Martin F.M."/>
            <person name="Bonfante P."/>
        </authorList>
    </citation>
    <scope>NUCLEOTIDE SEQUENCE [LARGE SCALE GENOMIC DNA]</scope>
    <source>
        <strain evidence="1 2">BEG34</strain>
    </source>
</reference>
<gene>
    <name evidence="1" type="ORF">F8M41_004077</name>
</gene>
<dbReference type="Proteomes" id="UP000439903">
    <property type="component" value="Unassembled WGS sequence"/>
</dbReference>
<proteinExistence type="predicted"/>
<organism evidence="1 2">
    <name type="scientific">Gigaspora margarita</name>
    <dbReference type="NCBI Taxonomy" id="4874"/>
    <lineage>
        <taxon>Eukaryota</taxon>
        <taxon>Fungi</taxon>
        <taxon>Fungi incertae sedis</taxon>
        <taxon>Mucoromycota</taxon>
        <taxon>Glomeromycotina</taxon>
        <taxon>Glomeromycetes</taxon>
        <taxon>Diversisporales</taxon>
        <taxon>Gigasporaceae</taxon>
        <taxon>Gigaspora</taxon>
    </lineage>
</organism>